<feature type="domain" description="OmpR/PhoB-type" evidence="9">
    <location>
        <begin position="123"/>
        <end position="221"/>
    </location>
</feature>
<dbReference type="Proteomes" id="UP001589943">
    <property type="component" value="Unassembled WGS sequence"/>
</dbReference>
<keyword evidence="1 6" id="KW-0597">Phosphoprotein</keyword>
<dbReference type="PANTHER" id="PTHR48111:SF1">
    <property type="entry name" value="TWO-COMPONENT RESPONSE REGULATOR ORR33"/>
    <property type="match status" value="1"/>
</dbReference>
<protein>
    <submittedName>
        <fullName evidence="10">Winged-helix domain-containing protein</fullName>
    </submittedName>
</protein>
<evidence type="ECO:0000256" key="1">
    <source>
        <dbReference type="ARBA" id="ARBA00022553"/>
    </source>
</evidence>
<keyword evidence="4 7" id="KW-0238">DNA-binding</keyword>
<organism evidence="10 11">
    <name type="scientific">Novosphingobium aquiterrae</name>
    <dbReference type="NCBI Taxonomy" id="624388"/>
    <lineage>
        <taxon>Bacteria</taxon>
        <taxon>Pseudomonadati</taxon>
        <taxon>Pseudomonadota</taxon>
        <taxon>Alphaproteobacteria</taxon>
        <taxon>Sphingomonadales</taxon>
        <taxon>Sphingomonadaceae</taxon>
        <taxon>Novosphingobium</taxon>
    </lineage>
</organism>
<dbReference type="InterPro" id="IPR001789">
    <property type="entry name" value="Sig_transdc_resp-reg_receiver"/>
</dbReference>
<dbReference type="Gene3D" id="3.40.50.2300">
    <property type="match status" value="1"/>
</dbReference>
<reference evidence="10 11" key="1">
    <citation type="submission" date="2024-09" db="EMBL/GenBank/DDBJ databases">
        <authorList>
            <person name="Sun Q."/>
            <person name="Mori K."/>
        </authorList>
    </citation>
    <scope>NUCLEOTIDE SEQUENCE [LARGE SCALE GENOMIC DNA]</scope>
    <source>
        <strain evidence="10 11">NCAIM B.02537</strain>
    </source>
</reference>
<evidence type="ECO:0000256" key="5">
    <source>
        <dbReference type="ARBA" id="ARBA00023163"/>
    </source>
</evidence>
<dbReference type="Pfam" id="PF00486">
    <property type="entry name" value="Trans_reg_C"/>
    <property type="match status" value="1"/>
</dbReference>
<dbReference type="SMART" id="SM00862">
    <property type="entry name" value="Trans_reg_C"/>
    <property type="match status" value="1"/>
</dbReference>
<evidence type="ECO:0000256" key="7">
    <source>
        <dbReference type="PROSITE-ProRule" id="PRU01091"/>
    </source>
</evidence>
<dbReference type="SUPFAM" id="SSF46894">
    <property type="entry name" value="C-terminal effector domain of the bipartite response regulators"/>
    <property type="match status" value="1"/>
</dbReference>
<accession>A0ABV6PGD2</accession>
<dbReference type="RefSeq" id="WP_379479623.1">
    <property type="nucleotide sequence ID" value="NZ_JBHLTL010000001.1"/>
</dbReference>
<dbReference type="InterPro" id="IPR039420">
    <property type="entry name" value="WalR-like"/>
</dbReference>
<feature type="domain" description="Response regulatory" evidence="8">
    <location>
        <begin position="1"/>
        <end position="116"/>
    </location>
</feature>
<gene>
    <name evidence="10" type="ORF">ACFFF7_01665</name>
</gene>
<evidence type="ECO:0000256" key="2">
    <source>
        <dbReference type="ARBA" id="ARBA00023012"/>
    </source>
</evidence>
<dbReference type="InterPro" id="IPR016032">
    <property type="entry name" value="Sig_transdc_resp-reg_C-effctor"/>
</dbReference>
<evidence type="ECO:0000256" key="3">
    <source>
        <dbReference type="ARBA" id="ARBA00023015"/>
    </source>
</evidence>
<evidence type="ECO:0000256" key="4">
    <source>
        <dbReference type="ARBA" id="ARBA00023125"/>
    </source>
</evidence>
<dbReference type="EMBL" id="JBHLTL010000001">
    <property type="protein sequence ID" value="MFC0588113.1"/>
    <property type="molecule type" value="Genomic_DNA"/>
</dbReference>
<evidence type="ECO:0000256" key="6">
    <source>
        <dbReference type="PROSITE-ProRule" id="PRU00169"/>
    </source>
</evidence>
<keyword evidence="2" id="KW-0902">Two-component regulatory system</keyword>
<dbReference type="InterPro" id="IPR036388">
    <property type="entry name" value="WH-like_DNA-bd_sf"/>
</dbReference>
<dbReference type="InterPro" id="IPR011006">
    <property type="entry name" value="CheY-like_superfamily"/>
</dbReference>
<name>A0ABV6PGD2_9SPHN</name>
<dbReference type="PROSITE" id="PS50110">
    <property type="entry name" value="RESPONSE_REGULATORY"/>
    <property type="match status" value="1"/>
</dbReference>
<keyword evidence="5" id="KW-0804">Transcription</keyword>
<evidence type="ECO:0000259" key="8">
    <source>
        <dbReference type="PROSITE" id="PS50110"/>
    </source>
</evidence>
<dbReference type="Gene3D" id="1.10.10.10">
    <property type="entry name" value="Winged helix-like DNA-binding domain superfamily/Winged helix DNA-binding domain"/>
    <property type="match status" value="1"/>
</dbReference>
<feature type="DNA-binding region" description="OmpR/PhoB-type" evidence="7">
    <location>
        <begin position="123"/>
        <end position="221"/>
    </location>
</feature>
<dbReference type="PANTHER" id="PTHR48111">
    <property type="entry name" value="REGULATOR OF RPOS"/>
    <property type="match status" value="1"/>
</dbReference>
<evidence type="ECO:0000313" key="11">
    <source>
        <dbReference type="Proteomes" id="UP001589943"/>
    </source>
</evidence>
<dbReference type="PROSITE" id="PS51755">
    <property type="entry name" value="OMPR_PHOB"/>
    <property type="match status" value="1"/>
</dbReference>
<proteinExistence type="predicted"/>
<evidence type="ECO:0000313" key="10">
    <source>
        <dbReference type="EMBL" id="MFC0588113.1"/>
    </source>
</evidence>
<evidence type="ECO:0000259" key="9">
    <source>
        <dbReference type="PROSITE" id="PS51755"/>
    </source>
</evidence>
<dbReference type="InterPro" id="IPR001867">
    <property type="entry name" value="OmpR/PhoB-type_DNA-bd"/>
</dbReference>
<dbReference type="SUPFAM" id="SSF52172">
    <property type="entry name" value="CheY-like"/>
    <property type="match status" value="1"/>
</dbReference>
<dbReference type="CDD" id="cd00383">
    <property type="entry name" value="trans_reg_C"/>
    <property type="match status" value="1"/>
</dbReference>
<feature type="modified residue" description="4-aspartylphosphate" evidence="6">
    <location>
        <position position="49"/>
    </location>
</feature>
<sequence>MTEQTTLLITAPDPQLLSDLARDRPAWRVIPLGDRLPERIEGVAWGFIDWLGPTMSGLEMCRRLREAEPTRRSHLTMVLEEADADARRRALQAGADDYIVGALDAARLIDRVDRKGAAVQPARQRLVNGPIAIDISAHQVRVNGAIVLLRPNEFRLLAHFMENPDQVFSRTALIDQLGKDEDALDERTVDVWVGRLRRALAAHGAPDPLRTVRSLGYVMDSYES</sequence>
<keyword evidence="11" id="KW-1185">Reference proteome</keyword>
<keyword evidence="3" id="KW-0805">Transcription regulation</keyword>
<comment type="caution">
    <text evidence="10">The sequence shown here is derived from an EMBL/GenBank/DDBJ whole genome shotgun (WGS) entry which is preliminary data.</text>
</comment>